<comment type="similarity">
    <text evidence="2">Belongs to the HEATR1/UTP10 family.</text>
</comment>
<dbReference type="EMBL" id="JAMYWD010000011">
    <property type="protein sequence ID" value="KAJ4955279.1"/>
    <property type="molecule type" value="Genomic_DNA"/>
</dbReference>
<dbReference type="SMART" id="SM01036">
    <property type="entry name" value="BP28CT"/>
    <property type="match status" value="1"/>
</dbReference>
<dbReference type="GO" id="GO:0032040">
    <property type="term" value="C:small-subunit processome"/>
    <property type="evidence" value="ECO:0007669"/>
    <property type="project" value="TreeGrafter"/>
</dbReference>
<reference evidence="8" key="1">
    <citation type="journal article" date="2023" name="Plant J.">
        <title>The genome of the king protea, Protea cynaroides.</title>
        <authorList>
            <person name="Chang J."/>
            <person name="Duong T.A."/>
            <person name="Schoeman C."/>
            <person name="Ma X."/>
            <person name="Roodt D."/>
            <person name="Barker N."/>
            <person name="Li Z."/>
            <person name="Van de Peer Y."/>
            <person name="Mizrachi E."/>
        </authorList>
    </citation>
    <scope>NUCLEOTIDE SEQUENCE</scope>
    <source>
        <tissue evidence="8">Young leaves</tissue>
    </source>
</reference>
<dbReference type="OrthoDB" id="31183at2759"/>
<dbReference type="InterPro" id="IPR016024">
    <property type="entry name" value="ARM-type_fold"/>
</dbReference>
<dbReference type="SUPFAM" id="SSF48371">
    <property type="entry name" value="ARM repeat"/>
    <property type="match status" value="2"/>
</dbReference>
<evidence type="ECO:0000256" key="6">
    <source>
        <dbReference type="ARBA" id="ARBA00023274"/>
    </source>
</evidence>
<keyword evidence="3" id="KW-0690">Ribosome biogenesis</keyword>
<organism evidence="8 9">
    <name type="scientific">Protea cynaroides</name>
    <dbReference type="NCBI Taxonomy" id="273540"/>
    <lineage>
        <taxon>Eukaryota</taxon>
        <taxon>Viridiplantae</taxon>
        <taxon>Streptophyta</taxon>
        <taxon>Embryophyta</taxon>
        <taxon>Tracheophyta</taxon>
        <taxon>Spermatophyta</taxon>
        <taxon>Magnoliopsida</taxon>
        <taxon>Proteales</taxon>
        <taxon>Proteaceae</taxon>
        <taxon>Protea</taxon>
    </lineage>
</organism>
<dbReference type="InterPro" id="IPR011989">
    <property type="entry name" value="ARM-like"/>
</dbReference>
<dbReference type="InterPro" id="IPR022125">
    <property type="entry name" value="U3snoRNP10_N"/>
</dbReference>
<dbReference type="Pfam" id="PF12397">
    <property type="entry name" value="U3snoRNP10"/>
    <property type="match status" value="1"/>
</dbReference>
<keyword evidence="9" id="KW-1185">Reference proteome</keyword>
<proteinExistence type="inferred from homology"/>
<accession>A0A9Q0JWG7</accession>
<keyword evidence="6" id="KW-0687">Ribonucleoprotein</keyword>
<dbReference type="GO" id="GO:0030686">
    <property type="term" value="C:90S preribosome"/>
    <property type="evidence" value="ECO:0007669"/>
    <property type="project" value="TreeGrafter"/>
</dbReference>
<dbReference type="Proteomes" id="UP001141806">
    <property type="component" value="Unassembled WGS sequence"/>
</dbReference>
<dbReference type="Pfam" id="PF08146">
    <property type="entry name" value="BP28CT"/>
    <property type="match status" value="1"/>
</dbReference>
<dbReference type="InterPro" id="IPR056473">
    <property type="entry name" value="HEAT_Utp10/HEAT1"/>
</dbReference>
<dbReference type="GO" id="GO:0030515">
    <property type="term" value="F:snoRNA binding"/>
    <property type="evidence" value="ECO:0007669"/>
    <property type="project" value="TreeGrafter"/>
</dbReference>
<dbReference type="InterPro" id="IPR040191">
    <property type="entry name" value="UTP10"/>
</dbReference>
<dbReference type="Gene3D" id="1.25.10.10">
    <property type="entry name" value="Leucine-rich Repeat Variant"/>
    <property type="match status" value="2"/>
</dbReference>
<dbReference type="InterPro" id="IPR056384">
    <property type="entry name" value="ARM_At3g06530"/>
</dbReference>
<feature type="domain" description="BP28 C-terminal" evidence="7">
    <location>
        <begin position="1852"/>
        <end position="2027"/>
    </location>
</feature>
<dbReference type="Pfam" id="PF23243">
    <property type="entry name" value="HEAT_HEATR1"/>
    <property type="match status" value="1"/>
</dbReference>
<evidence type="ECO:0000313" key="8">
    <source>
        <dbReference type="EMBL" id="KAJ4955279.1"/>
    </source>
</evidence>
<evidence type="ECO:0000256" key="3">
    <source>
        <dbReference type="ARBA" id="ARBA00022517"/>
    </source>
</evidence>
<sequence length="2169" mass="242820">MATTLASQLQAIKSYIKADAEPTKRPFTRPSIIFNPKEAADIDLETLLSIALSGLEVLINTDERFRSYKNDLFSHKSKDLDRELMGVEENNRINLSISSFFRLLSGHLQLHSALKALEYLIRRYKVHVYNTEELILCALPYHDTHAFVRIVQLLDFGNSKWRFLEGVKTSGAPPPRKVIVQQCIRDLGLLVAICNYALPVKKHQPSRPVVGFCTAVVIEVLGSMQIIDTDVVQKIIPFVHFGLRPTIRCGPDHKAGTLMIVGLLASKTMLSHELIKNLIVSIAAVAGEDVKESADLAWLRMSIMAIINIVQLQSVQIFPRKALDILQEIRDLAGVLKGLSKEFNIEKFLSIYLKSLTDNSSSDVISCTALISFVETIPLKGFIEGIVSRVLTSCVKLSKKMDKSTLAESGIWAKQILFAINKNYPSELRDAVRKFLEDSNAQSNKEHSILETLCLMLDGSFDIFTGFSDSKIWFSLEHPKAEVRRATLSGMGTSAILKAKDVDSRKVITIQEALLRRLHDDDLSVVQAALALDGLADVIDTPHLLKAFRDMLRRCIDILFTGKSLATSQACDVAISCIESATFILKDRPDCLKGVATMIFPLLLILPKTSRLNVKALNLASGIGWPFYQKLAVTHDMISGDEKKLNSSWMTSANMVIVEALAEMFLAHPEDHLPWLIECCLDFELSKTLFLSIIMHSFMIQKEDIHNFWVLYRACSPVIKHEWDEIESRGDVIFAEEFNVEKLEKGCSGLLDQLFVSNFKEVNAKLLICLFWMFLSSAGARDALTDDVEQQRAFEDLFVCFASSRLKHVFKEHLHFLVTKCNISPVRFLSKFFTGEGVCVALQLESLHWFATMCSHFTSLGRSKRSNCLQLEEILLGVPSVFVPLSSDNQDLRVAAVNCVEGLYTVWCHLDVSSGKNGHGTILTHSKLTALRELLGLMVQQKRLISLDRDFFPSFLTPLLSSSCHSLLVPQDIDKRFDQRTKEAILRFILSSALELPVYGKLMVLSLLKGVGTGMMNIECINLLLAELLERRSQYHFGVDKSSKKLSEIEVETLCLLLEVCATPNTSLGSGVPVDYLFKALQLDVVFPKDPAIIQPCVTVLRKLTDSLYTILEAEQQDHLLRVLVFLFRNDNGDIQNAAREALLRVNITFSTVERLFDTILTEEGRFIALSDSKKKKKLIRPHDSFFKGKDIVSFLSSLLDVLLLKKDIVNRVSLVGPLFKLLGKIFTDGWLLRLVDQDEKPLDPLNGDPQTIGSTICYIQHRVLIILEDISTSLGSDNSLKAGIVDIFDIKLLVECARAAKDAVTRNHIFSLLSSTAKFIPGKILDHILDILTVIGESAVTQSDSHSQHVFEDLISTVVPCWLSKTDNVEKLLEVFTNVLPAVAVHRRLTIIVHLLRILGEKTSLASLLVLLFQSLVSRTIKSFSNDSTYTSGDFISVTQKEWEYIFALQVCEQYSCMIWLPSLVMLLQQIGKGDQSQVQFMVVLCAMEFIRFKLQDTELVFKLESGEDSHDIQKILGVLVEQVVLHLQLINTRSKQLNVPIGIRKELKECMHTSLRTITKGMIPSAYFKSILLLLGHVDRSVRKKALGLLCETVKSHVIKTNSKGRSNLDQKLSTSWLQLDGNSREAFDKLCVQIVQLIDDSTDGSDTPLKLAAVSSLEVLAIQFPSNKSIFSTSLASVSKHIGSSNLAFSASCLRTTGSLINVLGPRALTELPHIMRHLLNRTHEVSPCLATKFKDGPDNAGFSSFKESLLMSILLALEALIDKLGGFLNPYLGDIIDVMVLHLEYTAGSDLKMKLKADMVRKLVTEKIPVRLTLPPLLKIYPEAVKSGDSSLKTAFEMLASLVGVMDRSSVGSYHAKIFEQCFLALDLRRQRPVSVNNVDAVELSVIHAMVVLTMKLTETMFKPLFIRSLEWAESEVEGNGHMGGRNLDRAISFYRLINKLAEQHRSLFIPYFKYLLESSTHYLSDGGDTQVSLSQKRKKAKVQDTKSVEKVVKGALSVGQWHLRTLILSSLHKCFIYDTGSQKFLDSSNFQVLLKPIVSQLVAEPPAALEEFPHLPSIQEVDDILVSCIGQMAVTAGSDLLWKPLNHEVLMQTRSDKIRSRILGLRTVKYLVDHLKEEYLMFLPETIPFLGELLEDVEPSVKSLAQEILKDMETLSGESLRQYL</sequence>
<dbReference type="PANTHER" id="PTHR13457">
    <property type="entry name" value="BAP28"/>
    <property type="match status" value="1"/>
</dbReference>
<dbReference type="GO" id="GO:0045943">
    <property type="term" value="P:positive regulation of transcription by RNA polymerase I"/>
    <property type="evidence" value="ECO:0007669"/>
    <property type="project" value="TreeGrafter"/>
</dbReference>
<evidence type="ECO:0000256" key="1">
    <source>
        <dbReference type="ARBA" id="ARBA00004604"/>
    </source>
</evidence>
<protein>
    <recommendedName>
        <fullName evidence="7">BP28 C-terminal domain-containing protein</fullName>
    </recommendedName>
</protein>
<dbReference type="PANTHER" id="PTHR13457:SF1">
    <property type="entry name" value="HEAT REPEAT-CONTAINING PROTEIN 1"/>
    <property type="match status" value="1"/>
</dbReference>
<evidence type="ECO:0000256" key="2">
    <source>
        <dbReference type="ARBA" id="ARBA00010559"/>
    </source>
</evidence>
<evidence type="ECO:0000259" key="7">
    <source>
        <dbReference type="SMART" id="SM01036"/>
    </source>
</evidence>
<evidence type="ECO:0000256" key="4">
    <source>
        <dbReference type="ARBA" id="ARBA00022552"/>
    </source>
</evidence>
<evidence type="ECO:0000313" key="9">
    <source>
        <dbReference type="Proteomes" id="UP001141806"/>
    </source>
</evidence>
<gene>
    <name evidence="8" type="ORF">NE237_012062</name>
</gene>
<evidence type="ECO:0000256" key="5">
    <source>
        <dbReference type="ARBA" id="ARBA00023242"/>
    </source>
</evidence>
<dbReference type="InterPro" id="IPR012954">
    <property type="entry name" value="BP28_C_dom"/>
</dbReference>
<name>A0A9Q0JWG7_9MAGN</name>
<comment type="caution">
    <text evidence="8">The sequence shown here is derived from an EMBL/GenBank/DDBJ whole genome shotgun (WGS) entry which is preliminary data.</text>
</comment>
<dbReference type="GO" id="GO:0000462">
    <property type="term" value="P:maturation of SSU-rRNA from tricistronic rRNA transcript (SSU-rRNA, 5.8S rRNA, LSU-rRNA)"/>
    <property type="evidence" value="ECO:0007669"/>
    <property type="project" value="TreeGrafter"/>
</dbReference>
<dbReference type="GO" id="GO:0034455">
    <property type="term" value="C:t-UTP complex"/>
    <property type="evidence" value="ECO:0007669"/>
    <property type="project" value="TreeGrafter"/>
</dbReference>
<dbReference type="Pfam" id="PF24477">
    <property type="entry name" value="ARM_At3g06530"/>
    <property type="match status" value="1"/>
</dbReference>
<comment type="subcellular location">
    <subcellularLocation>
        <location evidence="1">Nucleus</location>
        <location evidence="1">Nucleolus</location>
    </subcellularLocation>
</comment>
<keyword evidence="5" id="KW-0539">Nucleus</keyword>
<keyword evidence="4" id="KW-0698">rRNA processing</keyword>